<name>A0AAQ3PCV7_VIGMU</name>
<evidence type="ECO:0000313" key="1">
    <source>
        <dbReference type="EMBL" id="WVZ25536.1"/>
    </source>
</evidence>
<dbReference type="Proteomes" id="UP001374535">
    <property type="component" value="Chromosome 1"/>
</dbReference>
<dbReference type="EMBL" id="CP144700">
    <property type="protein sequence ID" value="WVZ25536.1"/>
    <property type="molecule type" value="Genomic_DNA"/>
</dbReference>
<organism evidence="1 2">
    <name type="scientific">Vigna mungo</name>
    <name type="common">Black gram</name>
    <name type="synonym">Phaseolus mungo</name>
    <dbReference type="NCBI Taxonomy" id="3915"/>
    <lineage>
        <taxon>Eukaryota</taxon>
        <taxon>Viridiplantae</taxon>
        <taxon>Streptophyta</taxon>
        <taxon>Embryophyta</taxon>
        <taxon>Tracheophyta</taxon>
        <taxon>Spermatophyta</taxon>
        <taxon>Magnoliopsida</taxon>
        <taxon>eudicotyledons</taxon>
        <taxon>Gunneridae</taxon>
        <taxon>Pentapetalae</taxon>
        <taxon>rosids</taxon>
        <taxon>fabids</taxon>
        <taxon>Fabales</taxon>
        <taxon>Fabaceae</taxon>
        <taxon>Papilionoideae</taxon>
        <taxon>50 kb inversion clade</taxon>
        <taxon>NPAAA clade</taxon>
        <taxon>indigoferoid/millettioid clade</taxon>
        <taxon>Phaseoleae</taxon>
        <taxon>Vigna</taxon>
    </lineage>
</organism>
<protein>
    <submittedName>
        <fullName evidence="1">Uncharacterized protein</fullName>
    </submittedName>
</protein>
<gene>
    <name evidence="1" type="ORF">V8G54_004080</name>
</gene>
<dbReference type="AlphaFoldDB" id="A0AAQ3PCV7"/>
<proteinExistence type="predicted"/>
<keyword evidence="2" id="KW-1185">Reference proteome</keyword>
<sequence>MSPSIFIQPNRQHFLHPNPSVRVGKQLSDLARTEPWISVIVLVGLLGVDLTLGESKLLLRICLIADIKCTVGFGGGPDALNFLQKFICFAIASSVQTSLSDLTISSLTASAHNPQTHFPWYLSLILSI</sequence>
<evidence type="ECO:0000313" key="2">
    <source>
        <dbReference type="Proteomes" id="UP001374535"/>
    </source>
</evidence>
<accession>A0AAQ3PCV7</accession>
<reference evidence="1 2" key="1">
    <citation type="journal article" date="2023" name="Life. Sci Alliance">
        <title>Evolutionary insights into 3D genome organization and epigenetic landscape of Vigna mungo.</title>
        <authorList>
            <person name="Junaid A."/>
            <person name="Singh B."/>
            <person name="Bhatia S."/>
        </authorList>
    </citation>
    <scope>NUCLEOTIDE SEQUENCE [LARGE SCALE GENOMIC DNA]</scope>
    <source>
        <strain evidence="1">Urdbean</strain>
    </source>
</reference>